<dbReference type="RefSeq" id="WP_089680370.1">
    <property type="nucleotide sequence ID" value="NZ_FNIV01000010.1"/>
</dbReference>
<organism evidence="2 3">
    <name type="scientific">Halomonas shengliensis</name>
    <dbReference type="NCBI Taxonomy" id="419597"/>
    <lineage>
        <taxon>Bacteria</taxon>
        <taxon>Pseudomonadati</taxon>
        <taxon>Pseudomonadota</taxon>
        <taxon>Gammaproteobacteria</taxon>
        <taxon>Oceanospirillales</taxon>
        <taxon>Halomonadaceae</taxon>
        <taxon>Halomonas</taxon>
    </lineage>
</organism>
<dbReference type="OrthoDB" id="7069270at2"/>
<name>A0A1H0LWL6_9GAMM</name>
<evidence type="ECO:0000313" key="3">
    <source>
        <dbReference type="Proteomes" id="UP000199075"/>
    </source>
</evidence>
<feature type="region of interest" description="Disordered" evidence="1">
    <location>
        <begin position="1"/>
        <end position="49"/>
    </location>
</feature>
<dbReference type="STRING" id="419597.SAMN04487957_110136"/>
<evidence type="ECO:0000256" key="1">
    <source>
        <dbReference type="SAM" id="MobiDB-lite"/>
    </source>
</evidence>
<protein>
    <submittedName>
        <fullName evidence="2">Uncharacterized protein</fullName>
    </submittedName>
</protein>
<dbReference type="Proteomes" id="UP000199075">
    <property type="component" value="Unassembled WGS sequence"/>
</dbReference>
<feature type="compositionally biased region" description="Basic and acidic residues" evidence="1">
    <location>
        <begin position="1"/>
        <end position="13"/>
    </location>
</feature>
<feature type="compositionally biased region" description="Low complexity" evidence="1">
    <location>
        <begin position="14"/>
        <end position="32"/>
    </location>
</feature>
<dbReference type="AlphaFoldDB" id="A0A1H0LWL6"/>
<proteinExistence type="predicted"/>
<evidence type="ECO:0000313" key="2">
    <source>
        <dbReference type="EMBL" id="SDO72608.1"/>
    </source>
</evidence>
<keyword evidence="3" id="KW-1185">Reference proteome</keyword>
<accession>A0A1H0LWL6</accession>
<sequence length="90" mass="9729">MAKQAPETDKREAAAPAETATAGQAETASAAPKADKATPKPRTNPAIKGRMVEAKLRARHCRGGICKEKGQTMRMTAGEYERLKRHGRVE</sequence>
<dbReference type="EMBL" id="FNIV01000010">
    <property type="protein sequence ID" value="SDO72608.1"/>
    <property type="molecule type" value="Genomic_DNA"/>
</dbReference>
<gene>
    <name evidence="2" type="ORF">SAMN04487957_110136</name>
</gene>
<reference evidence="3" key="1">
    <citation type="submission" date="2016-10" db="EMBL/GenBank/DDBJ databases">
        <authorList>
            <person name="Varghese N."/>
            <person name="Submissions S."/>
        </authorList>
    </citation>
    <scope>NUCLEOTIDE SEQUENCE [LARGE SCALE GENOMIC DNA]</scope>
    <source>
        <strain evidence="3">CGMCC 1.6444</strain>
    </source>
</reference>